<dbReference type="InterPro" id="IPR051369">
    <property type="entry name" value="GST_Theta"/>
</dbReference>
<feature type="domain" description="GST C-terminal" evidence="4">
    <location>
        <begin position="121"/>
        <end position="268"/>
    </location>
</feature>
<evidence type="ECO:0000259" key="4">
    <source>
        <dbReference type="PROSITE" id="PS50405"/>
    </source>
</evidence>
<dbReference type="GO" id="GO:0005737">
    <property type="term" value="C:cytoplasm"/>
    <property type="evidence" value="ECO:0007669"/>
    <property type="project" value="UniProtKB-SubCell"/>
</dbReference>
<protein>
    <recommendedName>
        <fullName evidence="7">Glutathione S-transferase</fullName>
    </recommendedName>
</protein>
<dbReference type="InterPro" id="IPR010987">
    <property type="entry name" value="Glutathione-S-Trfase_C-like"/>
</dbReference>
<dbReference type="SUPFAM" id="SSF52833">
    <property type="entry name" value="Thioredoxin-like"/>
    <property type="match status" value="1"/>
</dbReference>
<evidence type="ECO:0000313" key="5">
    <source>
        <dbReference type="EMBL" id="OEU21361.1"/>
    </source>
</evidence>
<evidence type="ECO:0000313" key="6">
    <source>
        <dbReference type="Proteomes" id="UP000095751"/>
    </source>
</evidence>
<dbReference type="PROSITE" id="PS50405">
    <property type="entry name" value="GST_CTER"/>
    <property type="match status" value="1"/>
</dbReference>
<dbReference type="PANTHER" id="PTHR43917">
    <property type="match status" value="1"/>
</dbReference>
<dbReference type="KEGG" id="fcy:FRACYDRAFT_180972"/>
<dbReference type="GO" id="GO:0006749">
    <property type="term" value="P:glutathione metabolic process"/>
    <property type="evidence" value="ECO:0007669"/>
    <property type="project" value="TreeGrafter"/>
</dbReference>
<proteinExistence type="predicted"/>
<keyword evidence="6" id="KW-1185">Reference proteome</keyword>
<dbReference type="InterPro" id="IPR004045">
    <property type="entry name" value="Glutathione_S-Trfase_N"/>
</dbReference>
<dbReference type="SUPFAM" id="SSF47616">
    <property type="entry name" value="GST C-terminal domain-like"/>
    <property type="match status" value="1"/>
</dbReference>
<dbReference type="InterPro" id="IPR004046">
    <property type="entry name" value="GST_C"/>
</dbReference>
<dbReference type="Gene3D" id="3.40.30.10">
    <property type="entry name" value="Glutaredoxin"/>
    <property type="match status" value="1"/>
</dbReference>
<evidence type="ECO:0000256" key="1">
    <source>
        <dbReference type="ARBA" id="ARBA00004496"/>
    </source>
</evidence>
<dbReference type="AlphaFoldDB" id="A0A1E7FT58"/>
<accession>A0A1E7FT58</accession>
<dbReference type="InterPro" id="IPR036282">
    <property type="entry name" value="Glutathione-S-Trfase_C_sf"/>
</dbReference>
<sequence length="302" mass="33384">MSFVNNNTSIKALRLLGVPLSQPFNSCAWTMLQLNVPFQIKIAVPGNKSSKIGTRHENFLSLTKHRSTQVPILIDNNNDNDNGSENFVLTESAAILTYLCERYGSCDNNDNDGPKLYASPGTQRKAMIDSYMHWHHTNTRLVSKLFGGKIKPEWKATLSTDEDKFIQNVMASIDTGWLQQQQSELESESKTTYIGGFNKPSIADILAYGELSTVTMTNLLDIDENKFKNLSSWMNTMSNLPYHDEAHVALSTLGDLNGSSSNDNCTIIPSIAKRLGAATKAGIASYENAQSNYRTIITSSSL</sequence>
<reference evidence="5 6" key="1">
    <citation type="submission" date="2016-09" db="EMBL/GenBank/DDBJ databases">
        <title>Extensive genetic diversity and differential bi-allelic expression allows diatom success in the polar Southern Ocean.</title>
        <authorList>
            <consortium name="DOE Joint Genome Institute"/>
            <person name="Mock T."/>
            <person name="Otillar R.P."/>
            <person name="Strauss J."/>
            <person name="Dupont C."/>
            <person name="Frickenhaus S."/>
            <person name="Maumus F."/>
            <person name="Mcmullan M."/>
            <person name="Sanges R."/>
            <person name="Schmutz J."/>
            <person name="Toseland A."/>
            <person name="Valas R."/>
            <person name="Veluchamy A."/>
            <person name="Ward B.J."/>
            <person name="Allen A."/>
            <person name="Barry K."/>
            <person name="Falciatore A."/>
            <person name="Ferrante M."/>
            <person name="Fortunato A.E."/>
            <person name="Gloeckner G."/>
            <person name="Gruber A."/>
            <person name="Hipkin R."/>
            <person name="Janech M."/>
            <person name="Kroth P."/>
            <person name="Leese F."/>
            <person name="Lindquist E."/>
            <person name="Lyon B.R."/>
            <person name="Martin J."/>
            <person name="Mayer C."/>
            <person name="Parker M."/>
            <person name="Quesneville H."/>
            <person name="Raymond J."/>
            <person name="Uhlig C."/>
            <person name="Valentin K.U."/>
            <person name="Worden A.Z."/>
            <person name="Armbrust E.V."/>
            <person name="Bowler C."/>
            <person name="Green B."/>
            <person name="Moulton V."/>
            <person name="Van Oosterhout C."/>
            <person name="Grigoriev I."/>
        </authorList>
    </citation>
    <scope>NUCLEOTIDE SEQUENCE [LARGE SCALE GENOMIC DNA]</scope>
    <source>
        <strain evidence="5 6">CCMP1102</strain>
    </source>
</reference>
<dbReference type="Pfam" id="PF13417">
    <property type="entry name" value="GST_N_3"/>
    <property type="match status" value="1"/>
</dbReference>
<dbReference type="OrthoDB" id="2309723at2759"/>
<organism evidence="5 6">
    <name type="scientific">Fragilariopsis cylindrus CCMP1102</name>
    <dbReference type="NCBI Taxonomy" id="635003"/>
    <lineage>
        <taxon>Eukaryota</taxon>
        <taxon>Sar</taxon>
        <taxon>Stramenopiles</taxon>
        <taxon>Ochrophyta</taxon>
        <taxon>Bacillariophyta</taxon>
        <taxon>Bacillariophyceae</taxon>
        <taxon>Bacillariophycidae</taxon>
        <taxon>Bacillariales</taxon>
        <taxon>Bacillariaceae</taxon>
        <taxon>Fragilariopsis</taxon>
    </lineage>
</organism>
<dbReference type="Gene3D" id="1.20.1050.10">
    <property type="match status" value="1"/>
</dbReference>
<name>A0A1E7FT58_9STRA</name>
<evidence type="ECO:0008006" key="7">
    <source>
        <dbReference type="Google" id="ProtNLM"/>
    </source>
</evidence>
<keyword evidence="2" id="KW-0963">Cytoplasm</keyword>
<dbReference type="InParanoid" id="A0A1E7FT58"/>
<dbReference type="Pfam" id="PF00043">
    <property type="entry name" value="GST_C"/>
    <property type="match status" value="1"/>
</dbReference>
<comment type="subcellular location">
    <subcellularLocation>
        <location evidence="1">Cytoplasm</location>
    </subcellularLocation>
</comment>
<gene>
    <name evidence="5" type="ORF">FRACYDRAFT_180972</name>
</gene>
<evidence type="ECO:0000259" key="3">
    <source>
        <dbReference type="PROSITE" id="PS50404"/>
    </source>
</evidence>
<dbReference type="PANTHER" id="PTHR43917:SF8">
    <property type="entry name" value="GH16740P-RELATED"/>
    <property type="match status" value="1"/>
</dbReference>
<dbReference type="GO" id="GO:0004364">
    <property type="term" value="F:glutathione transferase activity"/>
    <property type="evidence" value="ECO:0007669"/>
    <property type="project" value="TreeGrafter"/>
</dbReference>
<dbReference type="PROSITE" id="PS50404">
    <property type="entry name" value="GST_NTER"/>
    <property type="match status" value="1"/>
</dbReference>
<evidence type="ECO:0000256" key="2">
    <source>
        <dbReference type="ARBA" id="ARBA00022490"/>
    </source>
</evidence>
<dbReference type="InterPro" id="IPR036249">
    <property type="entry name" value="Thioredoxin-like_sf"/>
</dbReference>
<feature type="domain" description="GST N-terminal" evidence="3">
    <location>
        <begin position="11"/>
        <end position="107"/>
    </location>
</feature>
<dbReference type="EMBL" id="KV784354">
    <property type="protein sequence ID" value="OEU21361.1"/>
    <property type="molecule type" value="Genomic_DNA"/>
</dbReference>
<dbReference type="Proteomes" id="UP000095751">
    <property type="component" value="Unassembled WGS sequence"/>
</dbReference>